<protein>
    <submittedName>
        <fullName evidence="1">Uncharacterized protein</fullName>
    </submittedName>
</protein>
<name>Q5JJC0_THEKO</name>
<gene>
    <name evidence="1" type="ordered locus">TK1480</name>
</gene>
<evidence type="ECO:0000313" key="2">
    <source>
        <dbReference type="Proteomes" id="UP000000536"/>
    </source>
</evidence>
<sequence length="356" mass="41135">MDERLFIIKTLLRDGRREEALKEARKIKDSYWRSYALRWVAESYAHEPEKALEVASEIEEHSIKDETLASLSYLFSREGEFKKALEAARLIKDQFVRKKAFRSVSNLLAIAVARGGTEIRLSDLKLDERDIEELKPLPHGIVYKDGKLMPGATLHRIKGEVQTGVVERFEKRPKWRPPEPEFEEKGQTNEYVLSYINRLLNEGKLEEAEKLAKGLPEPVRSAYLERVGIEYLNRGNAEKAEEIFSQLEVANTLGHALIHHYGYEVDRALEYIKKVFDPLPRMLIAYELAKKHGAKEKAILEVLSWRGTPSKIARVLKFLAFEMLEESKKSKDDEMRKTSKELFELGRKIETGEHAL</sequence>
<dbReference type="STRING" id="69014.TK1480"/>
<dbReference type="AlphaFoldDB" id="Q5JJC0"/>
<reference evidence="1 2" key="1">
    <citation type="journal article" date="2005" name="Genome Res.">
        <title>Complete genome sequence of the hyperthermophilic archaeon Thermococcus kodakaraensis KOD1 and comparison with Pyrococcus genomes.</title>
        <authorList>
            <person name="Fukui T."/>
            <person name="Atomi H."/>
            <person name="Kanai T."/>
            <person name="Matsumi R."/>
            <person name="Fujiwara S."/>
            <person name="Imanaka T."/>
        </authorList>
    </citation>
    <scope>NUCLEOTIDE SEQUENCE [LARGE SCALE GENOMIC DNA]</scope>
    <source>
        <strain evidence="2">ATCC BAA-918 / JCM 12380 / KOD1</strain>
    </source>
</reference>
<dbReference type="HOGENOM" id="CLU_777605_0_0_2"/>
<dbReference type="Proteomes" id="UP000000536">
    <property type="component" value="Chromosome"/>
</dbReference>
<dbReference type="EMBL" id="AP006878">
    <property type="protein sequence ID" value="BAD85669.1"/>
    <property type="molecule type" value="Genomic_DNA"/>
</dbReference>
<accession>Q5JJC0</accession>
<dbReference type="GeneID" id="78448002"/>
<dbReference type="OrthoDB" id="86230at2157"/>
<dbReference type="eggNOG" id="arCOG05848">
    <property type="taxonomic scope" value="Archaea"/>
</dbReference>
<organism evidence="1 2">
    <name type="scientific">Thermococcus kodakarensis (strain ATCC BAA-918 / JCM 12380 / KOD1)</name>
    <name type="common">Pyrococcus kodakaraensis (strain KOD1)</name>
    <dbReference type="NCBI Taxonomy" id="69014"/>
    <lineage>
        <taxon>Archaea</taxon>
        <taxon>Methanobacteriati</taxon>
        <taxon>Methanobacteriota</taxon>
        <taxon>Thermococci</taxon>
        <taxon>Thermococcales</taxon>
        <taxon>Thermococcaceae</taxon>
        <taxon>Thermococcus</taxon>
    </lineage>
</organism>
<dbReference type="InParanoid" id="Q5JJC0"/>
<dbReference type="Gene3D" id="1.25.40.10">
    <property type="entry name" value="Tetratricopeptide repeat domain"/>
    <property type="match status" value="1"/>
</dbReference>
<dbReference type="KEGG" id="tko:TK1480"/>
<dbReference type="EnsemblBacteria" id="BAD85669">
    <property type="protein sequence ID" value="BAD85669"/>
    <property type="gene ID" value="TK1480"/>
</dbReference>
<dbReference type="PhylomeDB" id="Q5JJC0"/>
<dbReference type="PATRIC" id="fig|69014.16.peg.1441"/>
<proteinExistence type="predicted"/>
<dbReference type="InterPro" id="IPR011990">
    <property type="entry name" value="TPR-like_helical_dom_sf"/>
</dbReference>
<dbReference type="RefSeq" id="WP_011250431.1">
    <property type="nucleotide sequence ID" value="NC_006624.1"/>
</dbReference>
<evidence type="ECO:0000313" key="1">
    <source>
        <dbReference type="EMBL" id="BAD85669.1"/>
    </source>
</evidence>
<keyword evidence="2" id="KW-1185">Reference proteome</keyword>